<feature type="region of interest" description="Disordered" evidence="1">
    <location>
        <begin position="89"/>
        <end position="108"/>
    </location>
</feature>
<evidence type="ECO:0000313" key="3">
    <source>
        <dbReference type="EMBL" id="CAF4365902.1"/>
    </source>
</evidence>
<dbReference type="EMBL" id="CAJNOQ010022697">
    <property type="protein sequence ID" value="CAF1504597.1"/>
    <property type="molecule type" value="Genomic_DNA"/>
</dbReference>
<dbReference type="AlphaFoldDB" id="A0A815TLF3"/>
<dbReference type="Proteomes" id="UP000663829">
    <property type="component" value="Unassembled WGS sequence"/>
</dbReference>
<reference evidence="2" key="1">
    <citation type="submission" date="2021-02" db="EMBL/GenBank/DDBJ databases">
        <authorList>
            <person name="Nowell W R."/>
        </authorList>
    </citation>
    <scope>NUCLEOTIDE SEQUENCE</scope>
</reference>
<gene>
    <name evidence="2" type="ORF">GPM918_LOCUS36836</name>
    <name evidence="3" type="ORF">SRO942_LOCUS37584</name>
</gene>
<proteinExistence type="predicted"/>
<organism evidence="2 4">
    <name type="scientific">Didymodactylos carnosus</name>
    <dbReference type="NCBI Taxonomy" id="1234261"/>
    <lineage>
        <taxon>Eukaryota</taxon>
        <taxon>Metazoa</taxon>
        <taxon>Spiralia</taxon>
        <taxon>Gnathifera</taxon>
        <taxon>Rotifera</taxon>
        <taxon>Eurotatoria</taxon>
        <taxon>Bdelloidea</taxon>
        <taxon>Philodinida</taxon>
        <taxon>Philodinidae</taxon>
        <taxon>Didymodactylos</taxon>
    </lineage>
</organism>
<sequence length="108" mass="11837">MNAKASQALIEFKKRLKHSSHVPASVNYRAQLTMASIPYCFSILRSCNEKICNERRATISDPGTPPTPVTAEGIQGFRQYFPFFGRSNSFSADPSSSSSTTTSDVLAK</sequence>
<dbReference type="EMBL" id="CAJOBC010088219">
    <property type="protein sequence ID" value="CAF4365902.1"/>
    <property type="molecule type" value="Genomic_DNA"/>
</dbReference>
<keyword evidence="4" id="KW-1185">Reference proteome</keyword>
<evidence type="ECO:0000313" key="4">
    <source>
        <dbReference type="Proteomes" id="UP000663829"/>
    </source>
</evidence>
<evidence type="ECO:0000256" key="1">
    <source>
        <dbReference type="SAM" id="MobiDB-lite"/>
    </source>
</evidence>
<comment type="caution">
    <text evidence="2">The sequence shown here is derived from an EMBL/GenBank/DDBJ whole genome shotgun (WGS) entry which is preliminary data.</text>
</comment>
<evidence type="ECO:0000313" key="2">
    <source>
        <dbReference type="EMBL" id="CAF1504597.1"/>
    </source>
</evidence>
<protein>
    <submittedName>
        <fullName evidence="2">Uncharacterized protein</fullName>
    </submittedName>
</protein>
<dbReference type="Proteomes" id="UP000681722">
    <property type="component" value="Unassembled WGS sequence"/>
</dbReference>
<name>A0A815TLF3_9BILA</name>
<accession>A0A815TLF3</accession>